<dbReference type="EMBL" id="PPXF01000053">
    <property type="protein sequence ID" value="POH62798.1"/>
    <property type="molecule type" value="Genomic_DNA"/>
</dbReference>
<comment type="caution">
    <text evidence="1">The sequence shown here is derived from an EMBL/GenBank/DDBJ whole genome shotgun (WGS) entry which is preliminary data.</text>
</comment>
<sequence>MPGKLAQDLFGRSAEVVQLHKSEPDAVDPLVDRMVSDGIACGGLIDDVVILDGAVYVGQLAMDEDQWAVTKSEFAADGHEVVDEIVEGWVYVSKPGDDPTMGSGFAWRDGVLYYVQNPFVLALLPPFASEFAEATPLS</sequence>
<proteinExistence type="predicted"/>
<organism evidence="1 2">
    <name type="scientific">Cryobacterium zongtaii</name>
    <dbReference type="NCBI Taxonomy" id="1259217"/>
    <lineage>
        <taxon>Bacteria</taxon>
        <taxon>Bacillati</taxon>
        <taxon>Actinomycetota</taxon>
        <taxon>Actinomycetes</taxon>
        <taxon>Micrococcales</taxon>
        <taxon>Microbacteriaceae</taxon>
        <taxon>Cryobacterium</taxon>
    </lineage>
</organism>
<reference evidence="1 2" key="1">
    <citation type="submission" date="2018-01" db="EMBL/GenBank/DDBJ databases">
        <title>Cryobacterium sp. nov., from glaciers in China.</title>
        <authorList>
            <person name="Liu Q."/>
            <person name="Xin Y.-H."/>
        </authorList>
    </citation>
    <scope>NUCLEOTIDE SEQUENCE [LARGE SCALE GENOMIC DNA]</scope>
    <source>
        <strain evidence="1 2">TMB1-8</strain>
    </source>
</reference>
<dbReference type="Proteomes" id="UP000237104">
    <property type="component" value="Unassembled WGS sequence"/>
</dbReference>
<accession>A0A2S3ZB42</accession>
<name>A0A2S3ZB42_9MICO</name>
<protein>
    <submittedName>
        <fullName evidence="1">Uncharacterized protein</fullName>
    </submittedName>
</protein>
<evidence type="ECO:0000313" key="2">
    <source>
        <dbReference type="Proteomes" id="UP000237104"/>
    </source>
</evidence>
<evidence type="ECO:0000313" key="1">
    <source>
        <dbReference type="EMBL" id="POH62798.1"/>
    </source>
</evidence>
<gene>
    <name evidence="1" type="ORF">C3B59_11335</name>
</gene>
<dbReference type="AlphaFoldDB" id="A0A2S3ZB42"/>